<organism evidence="3 4">
    <name type="scientific">Variibacter gotjawalensis</name>
    <dbReference type="NCBI Taxonomy" id="1333996"/>
    <lineage>
        <taxon>Bacteria</taxon>
        <taxon>Pseudomonadati</taxon>
        <taxon>Pseudomonadota</taxon>
        <taxon>Alphaproteobacteria</taxon>
        <taxon>Hyphomicrobiales</taxon>
        <taxon>Nitrobacteraceae</taxon>
        <taxon>Variibacter</taxon>
    </lineage>
</organism>
<dbReference type="Pfam" id="PF02559">
    <property type="entry name" value="CarD_TRCF_RID"/>
    <property type="match status" value="1"/>
</dbReference>
<feature type="compositionally biased region" description="Polar residues" evidence="1">
    <location>
        <begin position="21"/>
        <end position="34"/>
    </location>
</feature>
<feature type="compositionally biased region" description="Low complexity" evidence="1">
    <location>
        <begin position="65"/>
        <end position="96"/>
    </location>
</feature>
<dbReference type="EMBL" id="AP014946">
    <property type="protein sequence ID" value="BAT57657.1"/>
    <property type="molecule type" value="Genomic_DNA"/>
</dbReference>
<dbReference type="SMART" id="SM01058">
    <property type="entry name" value="CarD_TRCF"/>
    <property type="match status" value="1"/>
</dbReference>
<evidence type="ECO:0000313" key="3">
    <source>
        <dbReference type="EMBL" id="BAT57657.1"/>
    </source>
</evidence>
<dbReference type="InterPro" id="IPR042215">
    <property type="entry name" value="CarD-like_C"/>
</dbReference>
<feature type="region of interest" description="Disordered" evidence="1">
    <location>
        <begin position="1"/>
        <end position="125"/>
    </location>
</feature>
<dbReference type="Gene3D" id="2.40.10.170">
    <property type="match status" value="1"/>
</dbReference>
<feature type="compositionally biased region" description="Acidic residues" evidence="1">
    <location>
        <begin position="346"/>
        <end position="365"/>
    </location>
</feature>
<dbReference type="GO" id="GO:0009303">
    <property type="term" value="P:rRNA transcription"/>
    <property type="evidence" value="ECO:0007669"/>
    <property type="project" value="TreeGrafter"/>
</dbReference>
<dbReference type="AlphaFoldDB" id="A0A0S3PP19"/>
<dbReference type="InterPro" id="IPR036101">
    <property type="entry name" value="CarD-like/TRCF_RID_sf"/>
</dbReference>
<dbReference type="Proteomes" id="UP000236884">
    <property type="component" value="Chromosome"/>
</dbReference>
<feature type="domain" description="CarD-like/TRCF RNAP-interacting" evidence="2">
    <location>
        <begin position="177"/>
        <end position="287"/>
    </location>
</feature>
<gene>
    <name evidence="3" type="primary">carD</name>
    <name evidence="3" type="ORF">GJW-30_1_00164</name>
</gene>
<dbReference type="SUPFAM" id="SSF141259">
    <property type="entry name" value="CarD-like"/>
    <property type="match status" value="1"/>
</dbReference>
<dbReference type="Pfam" id="PF21095">
    <property type="entry name" value="CarD_C"/>
    <property type="match status" value="1"/>
</dbReference>
<reference evidence="3 4" key="1">
    <citation type="submission" date="2015-08" db="EMBL/GenBank/DDBJ databases">
        <title>Investigation of the bacterial diversity of lava forest soil.</title>
        <authorList>
            <person name="Lee J.S."/>
        </authorList>
    </citation>
    <scope>NUCLEOTIDE SEQUENCE [LARGE SCALE GENOMIC DNA]</scope>
    <source>
        <strain evidence="3 4">GJW-30</strain>
    </source>
</reference>
<evidence type="ECO:0000313" key="4">
    <source>
        <dbReference type="Proteomes" id="UP000236884"/>
    </source>
</evidence>
<feature type="region of interest" description="Disordered" evidence="1">
    <location>
        <begin position="330"/>
        <end position="365"/>
    </location>
</feature>
<dbReference type="InterPro" id="IPR048792">
    <property type="entry name" value="CarD_C"/>
</dbReference>
<name>A0A0S3PP19_9BRAD</name>
<dbReference type="Gene3D" id="1.20.58.1290">
    <property type="entry name" value="CarD-like, C-terminal domain"/>
    <property type="match status" value="1"/>
</dbReference>
<evidence type="ECO:0000259" key="2">
    <source>
        <dbReference type="SMART" id="SM01058"/>
    </source>
</evidence>
<proteinExistence type="predicted"/>
<feature type="compositionally biased region" description="Low complexity" evidence="1">
    <location>
        <begin position="1"/>
        <end position="17"/>
    </location>
</feature>
<protein>
    <submittedName>
        <fullName evidence="3">RNA polymerase-binding transcription factor CarD</fullName>
    </submittedName>
</protein>
<feature type="compositionally biased region" description="Basic and acidic residues" evidence="1">
    <location>
        <begin position="98"/>
        <end position="108"/>
    </location>
</feature>
<dbReference type="PANTHER" id="PTHR38447">
    <property type="entry name" value="TRANSCRIPTION FACTOR YDEB-RELATED"/>
    <property type="match status" value="1"/>
</dbReference>
<accession>A0A0S3PP19</accession>
<dbReference type="InterPro" id="IPR052531">
    <property type="entry name" value="CarD-like_regulator"/>
</dbReference>
<dbReference type="PANTHER" id="PTHR38447:SF1">
    <property type="entry name" value="RNA POLYMERASE-BINDING TRANSCRIPTION FACTOR CARD"/>
    <property type="match status" value="1"/>
</dbReference>
<evidence type="ECO:0000256" key="1">
    <source>
        <dbReference type="SAM" id="MobiDB-lite"/>
    </source>
</evidence>
<dbReference type="InterPro" id="IPR003711">
    <property type="entry name" value="CarD-like/TRCF_RID"/>
</dbReference>
<dbReference type="KEGG" id="vgo:GJW-30_1_00164"/>
<sequence length="365" mass="38625">MKAGSGKAVAKANVAKAQPITKGQTKNLKTSTKGTAKAAPQHLSKSSGGAKPKEKGVKDGMIINKAAAPAAKTAAKTPVTKTPVTKTPAATKAAPTDRTSKKAAELARKPLQAAEPKKAEAAPAVAKQAPAAKTVAPAAKTVAPAAKTAAPAKVEAKKVEAKPAVDVPFKKSNARQGFKTNEFIVYPAHGVGQIVSIEEQEVAGYRLELFVISFAKDKMTLRVPTVKIASVGMRKLAEPAIVHRALETLKGRARIKRTMWSRRAQEYEAKINSGDIVAIAEVVRDLYRSDTQPEQSYSERQLYEAALDRLAREIAAVERLTDTEAVKQIEGALAKGPRRGPKADGEAAEGEEAEDDSEETVDEAA</sequence>
<keyword evidence="4" id="KW-1185">Reference proteome</keyword>